<dbReference type="SUPFAM" id="SSF103473">
    <property type="entry name" value="MFS general substrate transporter"/>
    <property type="match status" value="1"/>
</dbReference>
<evidence type="ECO:0000256" key="5">
    <source>
        <dbReference type="ARBA" id="ARBA00023136"/>
    </source>
</evidence>
<evidence type="ECO:0000313" key="9">
    <source>
        <dbReference type="Proteomes" id="UP000007110"/>
    </source>
</evidence>
<reference evidence="8" key="2">
    <citation type="submission" date="2021-01" db="UniProtKB">
        <authorList>
            <consortium name="EnsemblMetazoa"/>
        </authorList>
    </citation>
    <scope>IDENTIFICATION</scope>
</reference>
<dbReference type="GO" id="GO:0022857">
    <property type="term" value="F:transmembrane transporter activity"/>
    <property type="evidence" value="ECO:0007669"/>
    <property type="project" value="InterPro"/>
</dbReference>
<evidence type="ECO:0000256" key="1">
    <source>
        <dbReference type="ARBA" id="ARBA00004141"/>
    </source>
</evidence>
<accession>A0A7M7HGH2</accession>
<dbReference type="InterPro" id="IPR001958">
    <property type="entry name" value="Tet-R_TetA/multi-R_MdtG-like"/>
</dbReference>
<evidence type="ECO:0000259" key="7">
    <source>
        <dbReference type="PROSITE" id="PS50850"/>
    </source>
</evidence>
<evidence type="ECO:0000313" key="8">
    <source>
        <dbReference type="EnsemblMetazoa" id="XP_011666228"/>
    </source>
</evidence>
<feature type="transmembrane region" description="Helical" evidence="6">
    <location>
        <begin position="49"/>
        <end position="69"/>
    </location>
</feature>
<name>A0A7M7HGH2_STRPU</name>
<dbReference type="InterPro" id="IPR011701">
    <property type="entry name" value="MFS"/>
</dbReference>
<proteinExistence type="predicted"/>
<feature type="transmembrane region" description="Helical" evidence="6">
    <location>
        <begin position="264"/>
        <end position="284"/>
    </location>
</feature>
<evidence type="ECO:0000256" key="2">
    <source>
        <dbReference type="ARBA" id="ARBA00022448"/>
    </source>
</evidence>
<dbReference type="AlphaFoldDB" id="A0A7M7HGH2"/>
<feature type="transmembrane region" description="Helical" evidence="6">
    <location>
        <begin position="305"/>
        <end position="326"/>
    </location>
</feature>
<dbReference type="InParanoid" id="A0A7M7HGH2"/>
<dbReference type="Gene3D" id="1.20.1250.20">
    <property type="entry name" value="MFS general substrate transporter like domains"/>
    <property type="match status" value="1"/>
</dbReference>
<dbReference type="KEGG" id="spu:577847"/>
<dbReference type="CTD" id="211798"/>
<dbReference type="PROSITE" id="PS50850">
    <property type="entry name" value="MFS"/>
    <property type="match status" value="1"/>
</dbReference>
<evidence type="ECO:0000256" key="4">
    <source>
        <dbReference type="ARBA" id="ARBA00022989"/>
    </source>
</evidence>
<dbReference type="OrthoDB" id="10262656at2759"/>
<dbReference type="EnsemblMetazoa" id="XM_011667926">
    <property type="protein sequence ID" value="XP_011666228"/>
    <property type="gene ID" value="LOC577847"/>
</dbReference>
<evidence type="ECO:0000256" key="3">
    <source>
        <dbReference type="ARBA" id="ARBA00022692"/>
    </source>
</evidence>
<keyword evidence="9" id="KW-1185">Reference proteome</keyword>
<feature type="transmembrane region" description="Helical" evidence="6">
    <location>
        <begin position="385"/>
        <end position="405"/>
    </location>
</feature>
<dbReference type="InterPro" id="IPR036259">
    <property type="entry name" value="MFS_trans_sf"/>
</dbReference>
<dbReference type="PANTHER" id="PTHR23504:SF14">
    <property type="entry name" value="MAJOR FACILITATOR SUPERFAMILY DOMAIN-CONTAINING PROTEIN 9"/>
    <property type="match status" value="1"/>
</dbReference>
<feature type="transmembrane region" description="Helical" evidence="6">
    <location>
        <begin position="138"/>
        <end position="161"/>
    </location>
</feature>
<evidence type="ECO:0000256" key="6">
    <source>
        <dbReference type="SAM" id="Phobius"/>
    </source>
</evidence>
<feature type="domain" description="Major facilitator superfamily (MFS) profile" evidence="7">
    <location>
        <begin position="1"/>
        <end position="409"/>
    </location>
</feature>
<dbReference type="CDD" id="cd17390">
    <property type="entry name" value="MFS_MFSD9"/>
    <property type="match status" value="1"/>
</dbReference>
<keyword evidence="2" id="KW-0813">Transport</keyword>
<dbReference type="InterPro" id="IPR020846">
    <property type="entry name" value="MFS_dom"/>
</dbReference>
<dbReference type="PANTHER" id="PTHR23504">
    <property type="entry name" value="MAJOR FACILITATOR SUPERFAMILY DOMAIN-CONTAINING PROTEIN 10"/>
    <property type="match status" value="1"/>
</dbReference>
<dbReference type="GO" id="GO:0016020">
    <property type="term" value="C:membrane"/>
    <property type="evidence" value="ECO:0007669"/>
    <property type="project" value="UniProtKB-SubCell"/>
</dbReference>
<dbReference type="Proteomes" id="UP000007110">
    <property type="component" value="Unassembled WGS sequence"/>
</dbReference>
<sequence>MPVISRMSGGKEIWTSLWCTPIYKIDLFAVALIIPVASRQATNLGASPASVGLVGTIYGILQLISAPLVGRWSDIGGRRSTLLLCLFFTSIGYIFMGLSTSIVHYLLARVPLGIFKHSISITRAYLAEITPKDQRAKVFGYFNGISSIGFIIGPLIGGHLAEMENGFFKVSIVTSAIFAAWFVFVLLFMNEPQHRGLPNTKSVQDFTGGEFNNKFPSSLQTFKEIIKSGHELFFIRFLQGFSATLFRSNFTLSLEQKFDSTPIITGRIISFGSIASALCALGVGRLVQFYGNMPRLYFHSCTLRIIALVLLILAPNIPSFLVFYFLLCMGNSVARICSTNLSIERGKVEDAGALLGLNQSVMSICRTVSPLIAGVSQEVTAEGPAILSVILSIATASLVGTTVLVEKKISDKKKQL</sequence>
<dbReference type="PRINTS" id="PR01035">
    <property type="entry name" value="TCRTETA"/>
</dbReference>
<comment type="subcellular location">
    <subcellularLocation>
        <location evidence="1">Membrane</location>
        <topology evidence="1">Multi-pass membrane protein</topology>
    </subcellularLocation>
</comment>
<protein>
    <recommendedName>
        <fullName evidence="7">Major facilitator superfamily (MFS) profile domain-containing protein</fullName>
    </recommendedName>
</protein>
<dbReference type="Pfam" id="PF07690">
    <property type="entry name" value="MFS_1"/>
    <property type="match status" value="1"/>
</dbReference>
<dbReference type="GeneID" id="577847"/>
<keyword evidence="5 6" id="KW-0472">Membrane</keyword>
<dbReference type="OMA" id="RFVRCLY"/>
<feature type="transmembrane region" description="Helical" evidence="6">
    <location>
        <begin position="81"/>
        <end position="100"/>
    </location>
</feature>
<keyword evidence="3 6" id="KW-0812">Transmembrane</keyword>
<reference evidence="9" key="1">
    <citation type="submission" date="2015-02" db="EMBL/GenBank/DDBJ databases">
        <title>Genome sequencing for Strongylocentrotus purpuratus.</title>
        <authorList>
            <person name="Murali S."/>
            <person name="Liu Y."/>
            <person name="Vee V."/>
            <person name="English A."/>
            <person name="Wang M."/>
            <person name="Skinner E."/>
            <person name="Han Y."/>
            <person name="Muzny D.M."/>
            <person name="Worley K.C."/>
            <person name="Gibbs R.A."/>
        </authorList>
    </citation>
    <scope>NUCLEOTIDE SEQUENCE</scope>
</reference>
<dbReference type="RefSeq" id="XP_011666228.1">
    <property type="nucleotide sequence ID" value="XM_011667926.2"/>
</dbReference>
<organism evidence="8 9">
    <name type="scientific">Strongylocentrotus purpuratus</name>
    <name type="common">Purple sea urchin</name>
    <dbReference type="NCBI Taxonomy" id="7668"/>
    <lineage>
        <taxon>Eukaryota</taxon>
        <taxon>Metazoa</taxon>
        <taxon>Echinodermata</taxon>
        <taxon>Eleutherozoa</taxon>
        <taxon>Echinozoa</taxon>
        <taxon>Echinoidea</taxon>
        <taxon>Euechinoidea</taxon>
        <taxon>Echinacea</taxon>
        <taxon>Camarodonta</taxon>
        <taxon>Echinidea</taxon>
        <taxon>Strongylocentrotidae</taxon>
        <taxon>Strongylocentrotus</taxon>
    </lineage>
</organism>
<feature type="transmembrane region" description="Helical" evidence="6">
    <location>
        <begin position="167"/>
        <end position="189"/>
    </location>
</feature>
<keyword evidence="4 6" id="KW-1133">Transmembrane helix</keyword>
<feature type="transmembrane region" description="Helical" evidence="6">
    <location>
        <begin position="12"/>
        <end position="37"/>
    </location>
</feature>